<proteinExistence type="predicted"/>
<dbReference type="RefSeq" id="WP_057073642.1">
    <property type="nucleotide sequence ID" value="NZ_BKDB01000010.1"/>
</dbReference>
<dbReference type="AlphaFoldDB" id="A0A3R9SLR8"/>
<name>A0A3R9SLR8_ACIPI</name>
<accession>A0A3R9SLR8</accession>
<dbReference type="Proteomes" id="UP000271320">
    <property type="component" value="Unassembled WGS sequence"/>
</dbReference>
<evidence type="ECO:0000313" key="1">
    <source>
        <dbReference type="EMBL" id="RSO57872.1"/>
    </source>
</evidence>
<reference evidence="1 2" key="1">
    <citation type="submission" date="2018-10" db="EMBL/GenBank/DDBJ databases">
        <title>GWAS and RNA-Seq identify cryptic mechanisms of antimicrobial resistance in Acinetobacter baumannii.</title>
        <authorList>
            <person name="Sahl J.W."/>
        </authorList>
    </citation>
    <scope>NUCLEOTIDE SEQUENCE [LARGE SCALE GENOMIC DNA]</scope>
    <source>
        <strain evidence="1 2">TG41884</strain>
    </source>
</reference>
<protein>
    <submittedName>
        <fullName evidence="1">Uncharacterized protein</fullName>
    </submittedName>
</protein>
<dbReference type="EMBL" id="RFEW01000012">
    <property type="protein sequence ID" value="RSO57872.1"/>
    <property type="molecule type" value="Genomic_DNA"/>
</dbReference>
<sequence>MSSKESQEQQACGCEKLLPLLEKLLEQNTTLIQQNERKDNIVLAAIEQNNELLLQYLDEEEIVKSGSNYLDSKSKTL</sequence>
<evidence type="ECO:0000313" key="2">
    <source>
        <dbReference type="Proteomes" id="UP000271320"/>
    </source>
</evidence>
<comment type="caution">
    <text evidence="1">The sequence shown here is derived from an EMBL/GenBank/DDBJ whole genome shotgun (WGS) entry which is preliminary data.</text>
</comment>
<gene>
    <name evidence="1" type="ORF">EA752_14740</name>
</gene>
<organism evidence="1 2">
    <name type="scientific">Acinetobacter pittii</name>
    <name type="common">Acinetobacter genomosp. 3</name>
    <dbReference type="NCBI Taxonomy" id="48296"/>
    <lineage>
        <taxon>Bacteria</taxon>
        <taxon>Pseudomonadati</taxon>
        <taxon>Pseudomonadota</taxon>
        <taxon>Gammaproteobacteria</taxon>
        <taxon>Moraxellales</taxon>
        <taxon>Moraxellaceae</taxon>
        <taxon>Acinetobacter</taxon>
        <taxon>Acinetobacter calcoaceticus/baumannii complex</taxon>
    </lineage>
</organism>